<gene>
    <name evidence="1" type="ORF">HPB49_023590</name>
</gene>
<keyword evidence="2" id="KW-1185">Reference proteome</keyword>
<sequence length="242" mass="27104">MAGRVNAWDPLEHKNEEPSPQCLHRVQRDLLELHTDPPPGVFVAPEENDLSMLHAVIVGSWGTPLQGGLFHLLIKCPRDYPMVPPRVRFMTVENKVSFNSHIHGGWVCLSILGTTTGPPWSPALSIASLLVSIQSMMTDGAQESMRHDTIRVAVCGTLEACLQEPPASPPMPPALTKQVLKYFADNYAKYEDAVKLRLSFPAVLSWMLSMTNNYEPLLKRLRDIKKRIDERNQVDEGQTSKE</sequence>
<evidence type="ECO:0000313" key="1">
    <source>
        <dbReference type="EMBL" id="KAH7960818.1"/>
    </source>
</evidence>
<evidence type="ECO:0000313" key="2">
    <source>
        <dbReference type="Proteomes" id="UP000821865"/>
    </source>
</evidence>
<dbReference type="Proteomes" id="UP000821865">
    <property type="component" value="Chromosome 3"/>
</dbReference>
<proteinExistence type="predicted"/>
<accession>A0ACB8D8T9</accession>
<organism evidence="1 2">
    <name type="scientific">Dermacentor silvarum</name>
    <name type="common">Tick</name>
    <dbReference type="NCBI Taxonomy" id="543639"/>
    <lineage>
        <taxon>Eukaryota</taxon>
        <taxon>Metazoa</taxon>
        <taxon>Ecdysozoa</taxon>
        <taxon>Arthropoda</taxon>
        <taxon>Chelicerata</taxon>
        <taxon>Arachnida</taxon>
        <taxon>Acari</taxon>
        <taxon>Parasitiformes</taxon>
        <taxon>Ixodida</taxon>
        <taxon>Ixodoidea</taxon>
        <taxon>Ixodidae</taxon>
        <taxon>Rhipicephalinae</taxon>
        <taxon>Dermacentor</taxon>
    </lineage>
</organism>
<dbReference type="EMBL" id="CM023472">
    <property type="protein sequence ID" value="KAH7960818.1"/>
    <property type="molecule type" value="Genomic_DNA"/>
</dbReference>
<comment type="caution">
    <text evidence="1">The sequence shown here is derived from an EMBL/GenBank/DDBJ whole genome shotgun (WGS) entry which is preliminary data.</text>
</comment>
<protein>
    <submittedName>
        <fullName evidence="1">Uncharacterized protein</fullName>
    </submittedName>
</protein>
<name>A0ACB8D8T9_DERSI</name>
<reference evidence="1" key="1">
    <citation type="submission" date="2020-05" db="EMBL/GenBank/DDBJ databases">
        <title>Large-scale comparative analyses of tick genomes elucidate their genetic diversity and vector capacities.</title>
        <authorList>
            <person name="Jia N."/>
            <person name="Wang J."/>
            <person name="Shi W."/>
            <person name="Du L."/>
            <person name="Sun Y."/>
            <person name="Zhan W."/>
            <person name="Jiang J."/>
            <person name="Wang Q."/>
            <person name="Zhang B."/>
            <person name="Ji P."/>
            <person name="Sakyi L.B."/>
            <person name="Cui X."/>
            <person name="Yuan T."/>
            <person name="Jiang B."/>
            <person name="Yang W."/>
            <person name="Lam T.T.-Y."/>
            <person name="Chang Q."/>
            <person name="Ding S."/>
            <person name="Wang X."/>
            <person name="Zhu J."/>
            <person name="Ruan X."/>
            <person name="Zhao L."/>
            <person name="Wei J."/>
            <person name="Que T."/>
            <person name="Du C."/>
            <person name="Cheng J."/>
            <person name="Dai P."/>
            <person name="Han X."/>
            <person name="Huang E."/>
            <person name="Gao Y."/>
            <person name="Liu J."/>
            <person name="Shao H."/>
            <person name="Ye R."/>
            <person name="Li L."/>
            <person name="Wei W."/>
            <person name="Wang X."/>
            <person name="Wang C."/>
            <person name="Yang T."/>
            <person name="Huo Q."/>
            <person name="Li W."/>
            <person name="Guo W."/>
            <person name="Chen H."/>
            <person name="Zhou L."/>
            <person name="Ni X."/>
            <person name="Tian J."/>
            <person name="Zhou Y."/>
            <person name="Sheng Y."/>
            <person name="Liu T."/>
            <person name="Pan Y."/>
            <person name="Xia L."/>
            <person name="Li J."/>
            <person name="Zhao F."/>
            <person name="Cao W."/>
        </authorList>
    </citation>
    <scope>NUCLEOTIDE SEQUENCE</scope>
    <source>
        <strain evidence="1">Dsil-2018</strain>
    </source>
</reference>